<evidence type="ECO:0000313" key="5">
    <source>
        <dbReference type="EMBL" id="GEL92524.1"/>
    </source>
</evidence>
<reference evidence="5 6" key="1">
    <citation type="submission" date="2019-07" db="EMBL/GenBank/DDBJ databases">
        <title>Whole genome shotgun sequence of Enterococcus villorum NBRC 100699.</title>
        <authorList>
            <person name="Hosoyama A."/>
            <person name="Uohara A."/>
            <person name="Ohji S."/>
            <person name="Ichikawa N."/>
        </authorList>
    </citation>
    <scope>NUCLEOTIDE SEQUENCE [LARGE SCALE GENOMIC DNA]</scope>
    <source>
        <strain evidence="5 6">NBRC 100699</strain>
    </source>
</reference>
<dbReference type="InterPro" id="IPR001296">
    <property type="entry name" value="Glyco_trans_1"/>
</dbReference>
<evidence type="ECO:0000259" key="4">
    <source>
        <dbReference type="Pfam" id="PF00534"/>
    </source>
</evidence>
<sequence length="408" mass="46301">MKLLFFVSSFPALSETFILNQITGMIDLGHDVEILATKKVETTKKHPEIEQYGLLDKVTYIEIPSNLPKKVWIATKAFFKTVKHSPKRAIGLINGRKQGKFVYSLRPLIVNTYFEAPLKFDAIISHYGYNTLLLEIIKAQYEKFPPIYGFFHGNDVTGFVQRFGEDIYYPLQRKTNTTALPISEQMADRLEELNILPLNRKVHHMGVDLTKFPKVPFKGFSEELQLLIVGRLTEKKGMDITISALKKLQDNDLKVQLTIIGEGEWRNHLEELTDKLQLSASVHLIGAKSQEEVRQAIKEADLLLLPSKTATDGDQEGIPVSLMEALASGKLVISTYHSGIPELIKNNKNGWLVPENDSQQLADKIQEVVKMTPEECQRISQHATESVEQFFNIKKLNDTLSQLIRSNQ</sequence>
<comment type="caution">
    <text evidence="5">The sequence shown here is derived from an EMBL/GenBank/DDBJ whole genome shotgun (WGS) entry which is preliminary data.</text>
</comment>
<dbReference type="PANTHER" id="PTHR12526:SF640">
    <property type="entry name" value="COLANIC ACID BIOSYNTHESIS GLYCOSYLTRANSFERASE WCAL-RELATED"/>
    <property type="match status" value="1"/>
</dbReference>
<dbReference type="PANTHER" id="PTHR12526">
    <property type="entry name" value="GLYCOSYLTRANSFERASE"/>
    <property type="match status" value="1"/>
</dbReference>
<dbReference type="Proteomes" id="UP000321830">
    <property type="component" value="Unassembled WGS sequence"/>
</dbReference>
<dbReference type="GO" id="GO:0016757">
    <property type="term" value="F:glycosyltransferase activity"/>
    <property type="evidence" value="ECO:0007669"/>
    <property type="project" value="UniProtKB-KW"/>
</dbReference>
<evidence type="ECO:0000256" key="2">
    <source>
        <dbReference type="ARBA" id="ARBA00022676"/>
    </source>
</evidence>
<feature type="domain" description="Glycosyl transferase family 1" evidence="4">
    <location>
        <begin position="221"/>
        <end position="384"/>
    </location>
</feature>
<evidence type="ECO:0000256" key="1">
    <source>
        <dbReference type="ARBA" id="ARBA00009481"/>
    </source>
</evidence>
<protein>
    <submittedName>
        <fullName evidence="5">Colanic acid biosynthesis glycosyltransferase WcaL</fullName>
    </submittedName>
</protein>
<dbReference type="AlphaFoldDB" id="A0A511J3J2"/>
<keyword evidence="3 5" id="KW-0808">Transferase</keyword>
<organism evidence="5 6">
    <name type="scientific">Enterococcus villorum</name>
    <dbReference type="NCBI Taxonomy" id="112904"/>
    <lineage>
        <taxon>Bacteria</taxon>
        <taxon>Bacillati</taxon>
        <taxon>Bacillota</taxon>
        <taxon>Bacilli</taxon>
        <taxon>Lactobacillales</taxon>
        <taxon>Enterococcaceae</taxon>
        <taxon>Enterococcus</taxon>
    </lineage>
</organism>
<dbReference type="SUPFAM" id="SSF53756">
    <property type="entry name" value="UDP-Glycosyltransferase/glycogen phosphorylase"/>
    <property type="match status" value="1"/>
</dbReference>
<evidence type="ECO:0000313" key="6">
    <source>
        <dbReference type="Proteomes" id="UP000321830"/>
    </source>
</evidence>
<keyword evidence="2" id="KW-0328">Glycosyltransferase</keyword>
<accession>A0A511J3J2</accession>
<dbReference type="Pfam" id="PF00534">
    <property type="entry name" value="Glycos_transf_1"/>
    <property type="match status" value="1"/>
</dbReference>
<evidence type="ECO:0000256" key="3">
    <source>
        <dbReference type="ARBA" id="ARBA00022679"/>
    </source>
</evidence>
<dbReference type="Gene3D" id="3.40.50.2000">
    <property type="entry name" value="Glycogen Phosphorylase B"/>
    <property type="match status" value="2"/>
</dbReference>
<proteinExistence type="inferred from homology"/>
<gene>
    <name evidence="5" type="ORF">EVI01_18610</name>
</gene>
<dbReference type="RefSeq" id="WP_010750674.1">
    <property type="nucleotide sequence ID" value="NZ_BJWF01000025.1"/>
</dbReference>
<name>A0A511J3J2_9ENTE</name>
<dbReference type="EMBL" id="BJWF01000025">
    <property type="protein sequence ID" value="GEL92524.1"/>
    <property type="molecule type" value="Genomic_DNA"/>
</dbReference>
<comment type="similarity">
    <text evidence="1">Belongs to the glycosyltransferase group 1 family. Glycosyltransferase 4 subfamily.</text>
</comment>